<dbReference type="GO" id="GO:0008360">
    <property type="term" value="P:regulation of cell shape"/>
    <property type="evidence" value="ECO:0007669"/>
    <property type="project" value="TreeGrafter"/>
</dbReference>
<dbReference type="EMBL" id="BGPR01077948">
    <property type="protein sequence ID" value="GBL68111.1"/>
    <property type="molecule type" value="Genomic_DNA"/>
</dbReference>
<dbReference type="SMART" id="SM00429">
    <property type="entry name" value="IPT"/>
    <property type="match status" value="2"/>
</dbReference>
<keyword evidence="6" id="KW-1185">Reference proteome</keyword>
<proteinExistence type="predicted"/>
<sequence>VVELSRVHPNKGPQSGGTRLYLIGANLNVGSQLQVLLDDIPCEVDRTLASNSQISCRTTKSPIPSYNVSLLRLSVDNALLTLPNPFVYRDDPIVKKITPLKSFVSGGRAVTVSGVNFLPVQQPRMVVYFNDSLVNETVCFPPSCYSISCSNLGTFTRISIGSPRCPQIRVIVIISGDLQMTVTDSGLGFSRTREDRQKFVNETLTLKLVL</sequence>
<dbReference type="PANTHER" id="PTHR22625:SF44">
    <property type="entry name" value="PLEXIN-B"/>
    <property type="match status" value="1"/>
</dbReference>
<dbReference type="OrthoDB" id="6417648at2759"/>
<evidence type="ECO:0000313" key="3">
    <source>
        <dbReference type="EMBL" id="GBL68167.1"/>
    </source>
</evidence>
<dbReference type="InterPro" id="IPR014756">
    <property type="entry name" value="Ig_E-set"/>
</dbReference>
<dbReference type="GO" id="GO:0005886">
    <property type="term" value="C:plasma membrane"/>
    <property type="evidence" value="ECO:0007669"/>
    <property type="project" value="TreeGrafter"/>
</dbReference>
<name>A0A4Y2B7T1_ARAVE</name>
<evidence type="ECO:0000259" key="1">
    <source>
        <dbReference type="SMART" id="SM00429"/>
    </source>
</evidence>
<protein>
    <submittedName>
        <fullName evidence="4">Plexin-B</fullName>
    </submittedName>
</protein>
<dbReference type="InterPro" id="IPR002909">
    <property type="entry name" value="IPT_dom"/>
</dbReference>
<evidence type="ECO:0000313" key="6">
    <source>
        <dbReference type="Proteomes" id="UP000499080"/>
    </source>
</evidence>
<organism evidence="4 6">
    <name type="scientific">Araneus ventricosus</name>
    <name type="common">Orbweaver spider</name>
    <name type="synonym">Epeira ventricosa</name>
    <dbReference type="NCBI Taxonomy" id="182803"/>
    <lineage>
        <taxon>Eukaryota</taxon>
        <taxon>Metazoa</taxon>
        <taxon>Ecdysozoa</taxon>
        <taxon>Arthropoda</taxon>
        <taxon>Chelicerata</taxon>
        <taxon>Arachnida</taxon>
        <taxon>Araneae</taxon>
        <taxon>Araneomorphae</taxon>
        <taxon>Entelegynae</taxon>
        <taxon>Araneoidea</taxon>
        <taxon>Araneidae</taxon>
        <taxon>Araneus</taxon>
    </lineage>
</organism>
<dbReference type="GO" id="GO:0030334">
    <property type="term" value="P:regulation of cell migration"/>
    <property type="evidence" value="ECO:0007669"/>
    <property type="project" value="TreeGrafter"/>
</dbReference>
<dbReference type="GO" id="GO:0002116">
    <property type="term" value="C:semaphorin receptor complex"/>
    <property type="evidence" value="ECO:0007669"/>
    <property type="project" value="TreeGrafter"/>
</dbReference>
<evidence type="ECO:0000313" key="5">
    <source>
        <dbReference type="EMBL" id="GBL88572.1"/>
    </source>
</evidence>
<dbReference type="GO" id="GO:0050772">
    <property type="term" value="P:positive regulation of axonogenesis"/>
    <property type="evidence" value="ECO:0007669"/>
    <property type="project" value="TreeGrafter"/>
</dbReference>
<dbReference type="EMBL" id="BGPR01082782">
    <property type="protein sequence ID" value="GBL88572.1"/>
    <property type="molecule type" value="Genomic_DNA"/>
</dbReference>
<reference evidence="4 6" key="1">
    <citation type="journal article" date="2019" name="Sci. Rep.">
        <title>Orb-weaving spider Araneus ventricosus genome elucidates the spidroin gene catalogue.</title>
        <authorList>
            <person name="Kono N."/>
            <person name="Nakamura H."/>
            <person name="Ohtoshi R."/>
            <person name="Moran D.A.P."/>
            <person name="Shinohara A."/>
            <person name="Yoshida Y."/>
            <person name="Fujiwara M."/>
            <person name="Mori M."/>
            <person name="Tomita M."/>
            <person name="Arakawa K."/>
        </authorList>
    </citation>
    <scope>NUCLEOTIDE SEQUENCE [LARGE SCALE GENOMIC DNA]</scope>
</reference>
<dbReference type="InterPro" id="IPR031148">
    <property type="entry name" value="Plexin"/>
</dbReference>
<dbReference type="GO" id="GO:0097374">
    <property type="term" value="P:sensory neuron axon guidance"/>
    <property type="evidence" value="ECO:0007669"/>
    <property type="project" value="TreeGrafter"/>
</dbReference>
<dbReference type="AlphaFoldDB" id="A0A4Y2B7T1"/>
<comment type="caution">
    <text evidence="4">The sequence shown here is derived from an EMBL/GenBank/DDBJ whole genome shotgun (WGS) entry which is preliminary data.</text>
</comment>
<evidence type="ECO:0000313" key="4">
    <source>
        <dbReference type="EMBL" id="GBL88123.1"/>
    </source>
</evidence>
<dbReference type="PANTHER" id="PTHR22625">
    <property type="entry name" value="PLEXIN"/>
    <property type="match status" value="1"/>
</dbReference>
<dbReference type="GO" id="GO:0007162">
    <property type="term" value="P:negative regulation of cell adhesion"/>
    <property type="evidence" value="ECO:0007669"/>
    <property type="project" value="TreeGrafter"/>
</dbReference>
<dbReference type="Proteomes" id="UP000499080">
    <property type="component" value="Unassembled WGS sequence"/>
</dbReference>
<dbReference type="InterPro" id="IPR013783">
    <property type="entry name" value="Ig-like_fold"/>
</dbReference>
<dbReference type="EMBL" id="BGPR01082670">
    <property type="protein sequence ID" value="GBL88123.1"/>
    <property type="molecule type" value="Genomic_DNA"/>
</dbReference>
<feature type="non-terminal residue" evidence="4">
    <location>
        <position position="1"/>
    </location>
</feature>
<gene>
    <name evidence="4" type="primary">PlexB_10</name>
    <name evidence="3" type="synonym">PlexB_0</name>
    <name evidence="5" type="synonym">PlexB_24</name>
    <name evidence="2" type="synonym">PlexB_4</name>
    <name evidence="4" type="ORF">AVEN_139432_1</name>
    <name evidence="3" type="ORF">AVEN_188974_1</name>
    <name evidence="2" type="ORF">AVEN_18907_1</name>
    <name evidence="5" type="ORF">AVEN_259639_1</name>
</gene>
<feature type="domain" description="IPT/TIG" evidence="1">
    <location>
        <begin position="91"/>
        <end position="172"/>
    </location>
</feature>
<dbReference type="GO" id="GO:0008045">
    <property type="term" value="P:motor neuron axon guidance"/>
    <property type="evidence" value="ECO:0007669"/>
    <property type="project" value="TreeGrafter"/>
</dbReference>
<dbReference type="GO" id="GO:0017154">
    <property type="term" value="F:semaphorin receptor activity"/>
    <property type="evidence" value="ECO:0007669"/>
    <property type="project" value="InterPro"/>
</dbReference>
<evidence type="ECO:0000313" key="2">
    <source>
        <dbReference type="EMBL" id="GBL68111.1"/>
    </source>
</evidence>
<dbReference type="SUPFAM" id="SSF81296">
    <property type="entry name" value="E set domains"/>
    <property type="match status" value="2"/>
</dbReference>
<feature type="domain" description="IPT/TIG" evidence="1">
    <location>
        <begin position="1"/>
        <end position="89"/>
    </location>
</feature>
<dbReference type="Gene3D" id="2.60.40.10">
    <property type="entry name" value="Immunoglobulins"/>
    <property type="match status" value="2"/>
</dbReference>
<dbReference type="EMBL" id="BGPR01077960">
    <property type="protein sequence ID" value="GBL68167.1"/>
    <property type="molecule type" value="Genomic_DNA"/>
</dbReference>
<dbReference type="Pfam" id="PF01833">
    <property type="entry name" value="TIG"/>
    <property type="match status" value="2"/>
</dbReference>
<accession>A0A4Y2B7T1</accession>